<dbReference type="PROSITE" id="PS50889">
    <property type="entry name" value="S4"/>
    <property type="match status" value="1"/>
</dbReference>
<evidence type="ECO:0000259" key="6">
    <source>
        <dbReference type="Pfam" id="PF00849"/>
    </source>
</evidence>
<dbReference type="Proteomes" id="UP000037778">
    <property type="component" value="Unassembled WGS sequence"/>
</dbReference>
<evidence type="ECO:0000313" key="8">
    <source>
        <dbReference type="Proteomes" id="UP000037778"/>
    </source>
</evidence>
<dbReference type="InterPro" id="IPR050188">
    <property type="entry name" value="RluA_PseudoU_synthase"/>
</dbReference>
<comment type="function">
    <text evidence="5">Responsible for synthesis of pseudouridine from uracil.</text>
</comment>
<comment type="similarity">
    <text evidence="2 5">Belongs to the pseudouridine synthase RluA family.</text>
</comment>
<dbReference type="CDD" id="cd02869">
    <property type="entry name" value="PseudoU_synth_RluA_like"/>
    <property type="match status" value="1"/>
</dbReference>
<keyword evidence="4" id="KW-0694">RNA-binding</keyword>
<dbReference type="InterPro" id="IPR006225">
    <property type="entry name" value="PsdUridine_synth_RluC/D"/>
</dbReference>
<dbReference type="AlphaFoldDB" id="A0A0M9DD68"/>
<dbReference type="PATRIC" id="fig|148814.8.peg.914"/>
<dbReference type="PANTHER" id="PTHR21600:SF35">
    <property type="entry name" value="PSEUDOURIDINE SYNTHASE"/>
    <property type="match status" value="1"/>
</dbReference>
<feature type="domain" description="Pseudouridine synthase RsuA/RluA-like" evidence="6">
    <location>
        <begin position="87"/>
        <end position="239"/>
    </location>
</feature>
<dbReference type="InterPro" id="IPR020103">
    <property type="entry name" value="PsdUridine_synth_cat_dom_sf"/>
</dbReference>
<dbReference type="SUPFAM" id="SSF55120">
    <property type="entry name" value="Pseudouridine synthase"/>
    <property type="match status" value="1"/>
</dbReference>
<organism evidence="7 8">
    <name type="scientific">Apilactobacillus kunkeei</name>
    <dbReference type="NCBI Taxonomy" id="148814"/>
    <lineage>
        <taxon>Bacteria</taxon>
        <taxon>Bacillati</taxon>
        <taxon>Bacillota</taxon>
        <taxon>Bacilli</taxon>
        <taxon>Lactobacillales</taxon>
        <taxon>Lactobacillaceae</taxon>
        <taxon>Apilactobacillus</taxon>
    </lineage>
</organism>
<dbReference type="InterPro" id="IPR006145">
    <property type="entry name" value="PsdUridine_synth_RsuA/RluA"/>
</dbReference>
<feature type="active site" evidence="3">
    <location>
        <position position="135"/>
    </location>
</feature>
<gene>
    <name evidence="7" type="ORF">RZ71_08660</name>
</gene>
<dbReference type="Pfam" id="PF00849">
    <property type="entry name" value="PseudoU_synth_2"/>
    <property type="match status" value="1"/>
</dbReference>
<dbReference type="GO" id="GO:0009982">
    <property type="term" value="F:pseudouridine synthase activity"/>
    <property type="evidence" value="ECO:0007669"/>
    <property type="project" value="InterPro"/>
</dbReference>
<dbReference type="GO" id="GO:0140098">
    <property type="term" value="F:catalytic activity, acting on RNA"/>
    <property type="evidence" value="ECO:0007669"/>
    <property type="project" value="UniProtKB-ARBA"/>
</dbReference>
<dbReference type="GO" id="GO:0003723">
    <property type="term" value="F:RNA binding"/>
    <property type="evidence" value="ECO:0007669"/>
    <property type="project" value="UniProtKB-KW"/>
</dbReference>
<dbReference type="PANTHER" id="PTHR21600">
    <property type="entry name" value="MITOCHONDRIAL RNA PSEUDOURIDINE SYNTHASE"/>
    <property type="match status" value="1"/>
</dbReference>
<proteinExistence type="inferred from homology"/>
<dbReference type="EC" id="5.4.99.-" evidence="5"/>
<keyword evidence="8" id="KW-1185">Reference proteome</keyword>
<dbReference type="PROSITE" id="PS01129">
    <property type="entry name" value="PSI_RLU"/>
    <property type="match status" value="1"/>
</dbReference>
<sequence>MTSFTWSNQQDSPIRLRTFLRQNGISRTLLKQIKFEGGKIVVNGAEEKVNYMLAQGDEVTITLPPEPANDIIAVSNLPINILYEDDHFLVVDKPAHVACLPSHLYKNDTIANRVKGYFLRQDYDNQKIHIVNRLDMDTSGIIIFAKHHFAHSVLDKQMQHHQIEKMYVAIVENPLNDKHLEINLPIDRQPGSFIKRCVIDGGKPSKTEAWVVKNTPSHSLVKIKLHSGRTHQIRVHFEAIGHPLIGDWLYNPNNHELDRQALHCYRMKFYNPFTQQDVVCESKIPTDMSSIIQGF</sequence>
<evidence type="ECO:0000256" key="2">
    <source>
        <dbReference type="ARBA" id="ARBA00010876"/>
    </source>
</evidence>
<dbReference type="Gene3D" id="3.30.2350.10">
    <property type="entry name" value="Pseudouridine synthase"/>
    <property type="match status" value="1"/>
</dbReference>
<comment type="catalytic activity">
    <reaction evidence="1 5">
        <text>a uridine in RNA = a pseudouridine in RNA</text>
        <dbReference type="Rhea" id="RHEA:48348"/>
        <dbReference type="Rhea" id="RHEA-COMP:12068"/>
        <dbReference type="Rhea" id="RHEA-COMP:12069"/>
        <dbReference type="ChEBI" id="CHEBI:65314"/>
        <dbReference type="ChEBI" id="CHEBI:65315"/>
    </reaction>
</comment>
<dbReference type="RefSeq" id="WP_053791883.1">
    <property type="nucleotide sequence ID" value="NZ_JXCY01000006.1"/>
</dbReference>
<dbReference type="EMBL" id="JXCY01000006">
    <property type="protein sequence ID" value="KOY76414.1"/>
    <property type="molecule type" value="Genomic_DNA"/>
</dbReference>
<reference evidence="7 8" key="1">
    <citation type="journal article" date="2015" name="Genome Biol. Evol.">
        <title>Functionally Structured Genomes in Lactobacillus kunkeei Colonizing the Honey Crop and Food Products of Honeybees and Stingless Bees.</title>
        <authorList>
            <person name="Tamarit D."/>
            <person name="Ellegaard K.M."/>
            <person name="Wikander J."/>
            <person name="Olofsson T."/>
            <person name="Vasquez A."/>
            <person name="Andersson S.G."/>
        </authorList>
    </citation>
    <scope>NUCLEOTIDE SEQUENCE [LARGE SCALE GENOMIC DNA]</scope>
    <source>
        <strain evidence="7 8">LAko</strain>
    </source>
</reference>
<dbReference type="GO" id="GO:0000455">
    <property type="term" value="P:enzyme-directed rRNA pseudouridine synthesis"/>
    <property type="evidence" value="ECO:0007669"/>
    <property type="project" value="TreeGrafter"/>
</dbReference>
<evidence type="ECO:0000256" key="1">
    <source>
        <dbReference type="ARBA" id="ARBA00000073"/>
    </source>
</evidence>
<protein>
    <recommendedName>
        <fullName evidence="5">Pseudouridine synthase</fullName>
        <ecNumber evidence="5">5.4.99.-</ecNumber>
    </recommendedName>
</protein>
<name>A0A0M9DD68_9LACO</name>
<keyword evidence="5" id="KW-0413">Isomerase</keyword>
<comment type="caution">
    <text evidence="7">The sequence shown here is derived from an EMBL/GenBank/DDBJ whole genome shotgun (WGS) entry which is preliminary data.</text>
</comment>
<evidence type="ECO:0000256" key="3">
    <source>
        <dbReference type="PIRSR" id="PIRSR606225-1"/>
    </source>
</evidence>
<evidence type="ECO:0000313" key="7">
    <source>
        <dbReference type="EMBL" id="KOY76414.1"/>
    </source>
</evidence>
<evidence type="ECO:0000256" key="5">
    <source>
        <dbReference type="RuleBase" id="RU362028"/>
    </source>
</evidence>
<evidence type="ECO:0000256" key="4">
    <source>
        <dbReference type="PROSITE-ProRule" id="PRU00182"/>
    </source>
</evidence>
<dbReference type="NCBIfam" id="TIGR00005">
    <property type="entry name" value="rluA_subfam"/>
    <property type="match status" value="1"/>
</dbReference>
<accession>A0A0M9DD68</accession>
<dbReference type="InterPro" id="IPR006224">
    <property type="entry name" value="PsdUridine_synth_RluA-like_CS"/>
</dbReference>